<gene>
    <name evidence="1" type="ORF">PAXRUDRAFT_159749</name>
</gene>
<reference evidence="1 2" key="1">
    <citation type="submission" date="2014-04" db="EMBL/GenBank/DDBJ databases">
        <authorList>
            <consortium name="DOE Joint Genome Institute"/>
            <person name="Kuo A."/>
            <person name="Kohler A."/>
            <person name="Jargeat P."/>
            <person name="Nagy L.G."/>
            <person name="Floudas D."/>
            <person name="Copeland A."/>
            <person name="Barry K.W."/>
            <person name="Cichocki N."/>
            <person name="Veneault-Fourrey C."/>
            <person name="LaButti K."/>
            <person name="Lindquist E.A."/>
            <person name="Lipzen A."/>
            <person name="Lundell T."/>
            <person name="Morin E."/>
            <person name="Murat C."/>
            <person name="Sun H."/>
            <person name="Tunlid A."/>
            <person name="Henrissat B."/>
            <person name="Grigoriev I.V."/>
            <person name="Hibbett D.S."/>
            <person name="Martin F."/>
            <person name="Nordberg H.P."/>
            <person name="Cantor M.N."/>
            <person name="Hua S.X."/>
        </authorList>
    </citation>
    <scope>NUCLEOTIDE SEQUENCE [LARGE SCALE GENOMIC DNA]</scope>
    <source>
        <strain evidence="1 2">Ve08.2h10</strain>
    </source>
</reference>
<dbReference type="AlphaFoldDB" id="A0A0D0D8J0"/>
<proteinExistence type="predicted"/>
<dbReference type="OrthoDB" id="2648637at2759"/>
<evidence type="ECO:0000313" key="1">
    <source>
        <dbReference type="EMBL" id="KIK80031.1"/>
    </source>
</evidence>
<evidence type="ECO:0000313" key="2">
    <source>
        <dbReference type="Proteomes" id="UP000054538"/>
    </source>
</evidence>
<name>A0A0D0D8J0_9AGAM</name>
<reference evidence="2" key="2">
    <citation type="submission" date="2015-01" db="EMBL/GenBank/DDBJ databases">
        <title>Evolutionary Origins and Diversification of the Mycorrhizal Mutualists.</title>
        <authorList>
            <consortium name="DOE Joint Genome Institute"/>
            <consortium name="Mycorrhizal Genomics Consortium"/>
            <person name="Kohler A."/>
            <person name="Kuo A."/>
            <person name="Nagy L.G."/>
            <person name="Floudas D."/>
            <person name="Copeland A."/>
            <person name="Barry K.W."/>
            <person name="Cichocki N."/>
            <person name="Veneault-Fourrey C."/>
            <person name="LaButti K."/>
            <person name="Lindquist E.A."/>
            <person name="Lipzen A."/>
            <person name="Lundell T."/>
            <person name="Morin E."/>
            <person name="Murat C."/>
            <person name="Riley R."/>
            <person name="Ohm R."/>
            <person name="Sun H."/>
            <person name="Tunlid A."/>
            <person name="Henrissat B."/>
            <person name="Grigoriev I.V."/>
            <person name="Hibbett D.S."/>
            <person name="Martin F."/>
        </authorList>
    </citation>
    <scope>NUCLEOTIDE SEQUENCE [LARGE SCALE GENOMIC DNA]</scope>
    <source>
        <strain evidence="2">Ve08.2h10</strain>
    </source>
</reference>
<protein>
    <submittedName>
        <fullName evidence="1">Uncharacterized protein</fullName>
    </submittedName>
</protein>
<dbReference type="EMBL" id="KN826119">
    <property type="protein sequence ID" value="KIK80031.1"/>
    <property type="molecule type" value="Genomic_DNA"/>
</dbReference>
<sequence>MLGTFQQLCVCGCIFTCVCDFVRHEKGCAKGRRHLFGALSKAKEVYQQEKLCLNKSSNTRRRPCQLNHWLPLCFRYVFPEPPLSLPPPEVREDLNPCMPESAPGPHQTQPLSVSTSLQQMFKTQQNKFSFVFSIFTHSHVMIPMRYNLPVSANFIILSLQVPSLAKHALC</sequence>
<dbReference type="HOGENOM" id="CLU_1571151_0_0_1"/>
<accession>A0A0D0D8J0</accession>
<keyword evidence="2" id="KW-1185">Reference proteome</keyword>
<organism evidence="1 2">
    <name type="scientific">Paxillus rubicundulus Ve08.2h10</name>
    <dbReference type="NCBI Taxonomy" id="930991"/>
    <lineage>
        <taxon>Eukaryota</taxon>
        <taxon>Fungi</taxon>
        <taxon>Dikarya</taxon>
        <taxon>Basidiomycota</taxon>
        <taxon>Agaricomycotina</taxon>
        <taxon>Agaricomycetes</taxon>
        <taxon>Agaricomycetidae</taxon>
        <taxon>Boletales</taxon>
        <taxon>Paxilineae</taxon>
        <taxon>Paxillaceae</taxon>
        <taxon>Paxillus</taxon>
    </lineage>
</organism>
<dbReference type="Proteomes" id="UP000054538">
    <property type="component" value="Unassembled WGS sequence"/>
</dbReference>
<dbReference type="InParanoid" id="A0A0D0D8J0"/>